<dbReference type="GO" id="GO:0006508">
    <property type="term" value="P:proteolysis"/>
    <property type="evidence" value="ECO:0007669"/>
    <property type="project" value="InterPro"/>
</dbReference>
<reference evidence="9" key="2">
    <citation type="submission" date="2020-09" db="EMBL/GenBank/DDBJ databases">
        <authorList>
            <person name="Sun Q."/>
            <person name="Zhou Y."/>
        </authorList>
    </citation>
    <scope>NUCLEOTIDE SEQUENCE</scope>
    <source>
        <strain evidence="9">CGMCC 4.7138</strain>
    </source>
</reference>
<dbReference type="InterPro" id="IPR024079">
    <property type="entry name" value="MetalloPept_cat_dom_sf"/>
</dbReference>
<comment type="catalytic activity">
    <reaction evidence="1">
        <text>Hydrolyzes proteins with a preference for Tyr or Phe in the P1' position. Has no action on amino-acid p-nitroanilides.</text>
        <dbReference type="EC" id="3.4.24.77"/>
    </reaction>
</comment>
<dbReference type="Pfam" id="PF02031">
    <property type="entry name" value="Peptidase_M7"/>
    <property type="match status" value="1"/>
</dbReference>
<accession>A0A8H9H3D6</accession>
<evidence type="ECO:0000313" key="9">
    <source>
        <dbReference type="EMBL" id="GGO23603.1"/>
    </source>
</evidence>
<dbReference type="GO" id="GO:0004222">
    <property type="term" value="F:metalloendopeptidase activity"/>
    <property type="evidence" value="ECO:0007669"/>
    <property type="project" value="InterPro"/>
</dbReference>
<dbReference type="Proteomes" id="UP000653480">
    <property type="component" value="Unassembled WGS sequence"/>
</dbReference>
<dbReference type="SUPFAM" id="SSF55486">
    <property type="entry name" value="Metalloproteases ('zincins'), catalytic domain"/>
    <property type="match status" value="1"/>
</dbReference>
<organism evidence="9 10">
    <name type="scientific">Microbispora bryophytorum</name>
    <dbReference type="NCBI Taxonomy" id="1460882"/>
    <lineage>
        <taxon>Bacteria</taxon>
        <taxon>Bacillati</taxon>
        <taxon>Actinomycetota</taxon>
        <taxon>Actinomycetes</taxon>
        <taxon>Streptosporangiales</taxon>
        <taxon>Streptosporangiaceae</taxon>
        <taxon>Microbispora</taxon>
    </lineage>
</organism>
<proteinExistence type="inferred from homology"/>
<dbReference type="OrthoDB" id="5243084at2"/>
<evidence type="ECO:0000256" key="6">
    <source>
        <dbReference type="ARBA" id="ARBA00023049"/>
    </source>
</evidence>
<keyword evidence="5" id="KW-0479">Metal-binding</keyword>
<name>A0A8H9H3D6_9ACTN</name>
<sequence>MHIPSRFLRAVSALLLGLTVLITVSPARAAEPLTATAAVRVLRYDASRAAEFRTVMDQAAQVWNARVGNVRLVAGAPADFVVLADDGWPRTSVTRLGRGTIWMGREAVADGYYPLRIATHEIGHILGLPDRRTGRCTDLMSGHSAPVSCTNANPSAAECSEVDANFAGSALAAGERTGLVFVDRADAAGDLVSAR</sequence>
<dbReference type="Gene3D" id="3.40.390.10">
    <property type="entry name" value="Collagenase (Catalytic Domain)"/>
    <property type="match status" value="1"/>
</dbReference>
<keyword evidence="6" id="KW-0482">Metalloprotease</keyword>
<comment type="similarity">
    <text evidence="2">Belongs to the peptidase M7 family.</text>
</comment>
<comment type="caution">
    <text evidence="9">The sequence shown here is derived from an EMBL/GenBank/DDBJ whole genome shotgun (WGS) entry which is preliminary data.</text>
</comment>
<dbReference type="EMBL" id="BMMN01000011">
    <property type="protein sequence ID" value="GGO23603.1"/>
    <property type="molecule type" value="Genomic_DNA"/>
</dbReference>
<evidence type="ECO:0000256" key="2">
    <source>
        <dbReference type="ARBA" id="ARBA00006571"/>
    </source>
</evidence>
<evidence type="ECO:0000256" key="7">
    <source>
        <dbReference type="ARBA" id="ARBA00029927"/>
    </source>
</evidence>
<feature type="signal peptide" evidence="8">
    <location>
        <begin position="1"/>
        <end position="29"/>
    </location>
</feature>
<dbReference type="GO" id="GO:0005576">
    <property type="term" value="C:extracellular region"/>
    <property type="evidence" value="ECO:0007669"/>
    <property type="project" value="InterPro"/>
</dbReference>
<keyword evidence="6" id="KW-0378">Hydrolase</keyword>
<keyword evidence="10" id="KW-1185">Reference proteome</keyword>
<evidence type="ECO:0000256" key="4">
    <source>
        <dbReference type="ARBA" id="ARBA00019129"/>
    </source>
</evidence>
<evidence type="ECO:0000256" key="5">
    <source>
        <dbReference type="ARBA" id="ARBA00022723"/>
    </source>
</evidence>
<keyword evidence="6" id="KW-0645">Protease</keyword>
<evidence type="ECO:0000256" key="1">
    <source>
        <dbReference type="ARBA" id="ARBA00000612"/>
    </source>
</evidence>
<feature type="chain" id="PRO_5034712908" description="Extracellular small neutral protease" evidence="8">
    <location>
        <begin position="30"/>
        <end position="195"/>
    </location>
</feature>
<reference evidence="9" key="1">
    <citation type="journal article" date="2014" name="Int. J. Syst. Evol. Microbiol.">
        <title>Complete genome sequence of Corynebacterium casei LMG S-19264T (=DSM 44701T), isolated from a smear-ripened cheese.</title>
        <authorList>
            <consortium name="US DOE Joint Genome Institute (JGI-PGF)"/>
            <person name="Walter F."/>
            <person name="Albersmeier A."/>
            <person name="Kalinowski J."/>
            <person name="Ruckert C."/>
        </authorList>
    </citation>
    <scope>NUCLEOTIDE SEQUENCE</scope>
    <source>
        <strain evidence="9">CGMCC 4.7138</strain>
    </source>
</reference>
<dbReference type="AlphaFoldDB" id="A0A8H9H3D6"/>
<evidence type="ECO:0000256" key="8">
    <source>
        <dbReference type="SAM" id="SignalP"/>
    </source>
</evidence>
<evidence type="ECO:0000256" key="3">
    <source>
        <dbReference type="ARBA" id="ARBA00012325"/>
    </source>
</evidence>
<dbReference type="PRINTS" id="PR00787">
    <property type="entry name" value="NEUTRALPTASE"/>
</dbReference>
<evidence type="ECO:0000313" key="10">
    <source>
        <dbReference type="Proteomes" id="UP000653480"/>
    </source>
</evidence>
<keyword evidence="8" id="KW-0732">Signal</keyword>
<dbReference type="InterPro" id="IPR000013">
    <property type="entry name" value="Peptidase_M7"/>
</dbReference>
<dbReference type="GO" id="GO:0008270">
    <property type="term" value="F:zinc ion binding"/>
    <property type="evidence" value="ECO:0007669"/>
    <property type="project" value="InterPro"/>
</dbReference>
<dbReference type="EC" id="3.4.24.77" evidence="3"/>
<gene>
    <name evidence="9" type="ORF">GCM10011574_53160</name>
</gene>
<protein>
    <recommendedName>
        <fullName evidence="4">Extracellular small neutral protease</fullName>
        <ecNumber evidence="3">3.4.24.77</ecNumber>
    </recommendedName>
    <alternativeName>
        <fullName evidence="7">Snapalysin</fullName>
    </alternativeName>
</protein>
<dbReference type="RefSeq" id="WP_142572392.1">
    <property type="nucleotide sequence ID" value="NZ_BMMN01000011.1"/>
</dbReference>